<dbReference type="AlphaFoldDB" id="A0A9D1T0J6"/>
<keyword evidence="1" id="KW-0175">Coiled coil</keyword>
<protein>
    <submittedName>
        <fullName evidence="2">Uncharacterized protein</fullName>
    </submittedName>
</protein>
<feature type="coiled-coil region" evidence="1">
    <location>
        <begin position="142"/>
        <end position="249"/>
    </location>
</feature>
<accession>A0A9D1T0J6</accession>
<proteinExistence type="predicted"/>
<gene>
    <name evidence="2" type="ORF">IAC75_00460</name>
</gene>
<reference evidence="2" key="1">
    <citation type="submission" date="2020-10" db="EMBL/GenBank/DDBJ databases">
        <authorList>
            <person name="Gilroy R."/>
        </authorList>
    </citation>
    <scope>NUCLEOTIDE SEQUENCE</scope>
    <source>
        <strain evidence="2">10669</strain>
    </source>
</reference>
<sequence length="315" mass="35475">MNQISENIAAEELKKTRAELSVAAAQSASAKISVELALVGAESLEALERELTELSRAETLSEEEAARAKELLSTRKSIESIKAAAASARKALREKVQLMQAEIAGEEKLSEIKEELLRAELREQFLAAGVSLAQVDASVQKYIDLEKQLSEKRAKKAKDESEEKIRASREEVEEDLRILRAEAAGNHALAQRLELAREERQKVEELQKNGFSLQEATTRAREQLRLEYEKKAAEAVREEEAELQILRAKANGNDSNAERLAYEQTVRQKTEELQRKGVPRGKAENLARERANLEYAIRKREEAEQRRNAGGYRGR</sequence>
<reference evidence="2" key="2">
    <citation type="journal article" date="2021" name="PeerJ">
        <title>Extensive microbial diversity within the chicken gut microbiome revealed by metagenomics and culture.</title>
        <authorList>
            <person name="Gilroy R."/>
            <person name="Ravi A."/>
            <person name="Getino M."/>
            <person name="Pursley I."/>
            <person name="Horton D.L."/>
            <person name="Alikhan N.F."/>
            <person name="Baker D."/>
            <person name="Gharbi K."/>
            <person name="Hall N."/>
            <person name="Watson M."/>
            <person name="Adriaenssens E.M."/>
            <person name="Foster-Nyarko E."/>
            <person name="Jarju S."/>
            <person name="Secka A."/>
            <person name="Antonio M."/>
            <person name="Oren A."/>
            <person name="Chaudhuri R.R."/>
            <person name="La Ragione R."/>
            <person name="Hildebrand F."/>
            <person name="Pallen M.J."/>
        </authorList>
    </citation>
    <scope>NUCLEOTIDE SEQUENCE</scope>
    <source>
        <strain evidence="2">10669</strain>
    </source>
</reference>
<organism evidence="2 3">
    <name type="scientific">Candidatus Spyradosoma merdigallinarum</name>
    <dbReference type="NCBI Taxonomy" id="2840950"/>
    <lineage>
        <taxon>Bacteria</taxon>
        <taxon>Pseudomonadati</taxon>
        <taxon>Verrucomicrobiota</taxon>
        <taxon>Opitutia</taxon>
        <taxon>Opitutia incertae sedis</taxon>
        <taxon>Candidatus Spyradosoma</taxon>
    </lineage>
</organism>
<comment type="caution">
    <text evidence="2">The sequence shown here is derived from an EMBL/GenBank/DDBJ whole genome shotgun (WGS) entry which is preliminary data.</text>
</comment>
<evidence type="ECO:0000256" key="1">
    <source>
        <dbReference type="SAM" id="Coils"/>
    </source>
</evidence>
<dbReference type="Proteomes" id="UP000886812">
    <property type="component" value="Unassembled WGS sequence"/>
</dbReference>
<feature type="coiled-coil region" evidence="1">
    <location>
        <begin position="44"/>
        <end position="109"/>
    </location>
</feature>
<name>A0A9D1T0J6_9BACT</name>
<evidence type="ECO:0000313" key="2">
    <source>
        <dbReference type="EMBL" id="HIV03610.1"/>
    </source>
</evidence>
<evidence type="ECO:0000313" key="3">
    <source>
        <dbReference type="Proteomes" id="UP000886812"/>
    </source>
</evidence>
<dbReference type="EMBL" id="DVOG01000016">
    <property type="protein sequence ID" value="HIV03610.1"/>
    <property type="molecule type" value="Genomic_DNA"/>
</dbReference>